<organism evidence="1 2">
    <name type="scientific">Leptospira interrogans serovar Zanoni str. LT2156</name>
    <dbReference type="NCBI Taxonomy" id="1001601"/>
    <lineage>
        <taxon>Bacteria</taxon>
        <taxon>Pseudomonadati</taxon>
        <taxon>Spirochaetota</taxon>
        <taxon>Spirochaetia</taxon>
        <taxon>Leptospirales</taxon>
        <taxon>Leptospiraceae</taxon>
        <taxon>Leptospira</taxon>
    </lineage>
</organism>
<accession>M6HS21</accession>
<name>M6HS21_LEPIR</name>
<sequence>MARYYGVSICNFFVMLLTFDENINKGFAKSFWKDSKNQKFQNSEILLIQLISSKRKYSIFFHHHRVKYFSWVLTKSHILNVRSA</sequence>
<gene>
    <name evidence="1" type="ORF">LEP1GSC158_3478</name>
</gene>
<reference evidence="1 2" key="1">
    <citation type="submission" date="2013-01" db="EMBL/GenBank/DDBJ databases">
        <authorList>
            <person name="Harkins D.M."/>
            <person name="Durkin A.S."/>
            <person name="Brinkac L.M."/>
            <person name="Haft D.H."/>
            <person name="Selengut J.D."/>
            <person name="Sanka R."/>
            <person name="DePew J."/>
            <person name="Purushe J."/>
            <person name="Tulsiani S.M."/>
            <person name="Graham G.C."/>
            <person name="Burns M.-A."/>
            <person name="Dohnt M.F."/>
            <person name="Smythe L.D."/>
            <person name="McKay D.B."/>
            <person name="Craig S.B."/>
            <person name="Vinetz J.M."/>
            <person name="Sutton G.G."/>
            <person name="Nierman W.C."/>
            <person name="Fouts D.E."/>
        </authorList>
    </citation>
    <scope>NUCLEOTIDE SEQUENCE [LARGE SCALE GENOMIC DNA]</scope>
    <source>
        <strain evidence="1 2">LT2156</strain>
    </source>
</reference>
<evidence type="ECO:0000313" key="2">
    <source>
        <dbReference type="Proteomes" id="UP000012089"/>
    </source>
</evidence>
<comment type="caution">
    <text evidence="1">The sequence shown here is derived from an EMBL/GenBank/DDBJ whole genome shotgun (WGS) entry which is preliminary data.</text>
</comment>
<dbReference type="Proteomes" id="UP000012089">
    <property type="component" value="Unassembled WGS sequence"/>
</dbReference>
<dbReference type="EMBL" id="AFMF02000010">
    <property type="protein sequence ID" value="EMM97804.1"/>
    <property type="molecule type" value="Genomic_DNA"/>
</dbReference>
<evidence type="ECO:0000313" key="1">
    <source>
        <dbReference type="EMBL" id="EMM97804.1"/>
    </source>
</evidence>
<protein>
    <submittedName>
        <fullName evidence="1">Uncharacterized protein</fullName>
    </submittedName>
</protein>
<dbReference type="AlphaFoldDB" id="M6HS21"/>
<proteinExistence type="predicted"/>